<keyword evidence="1" id="KW-0472">Membrane</keyword>
<feature type="transmembrane region" description="Helical" evidence="1">
    <location>
        <begin position="196"/>
        <end position="221"/>
    </location>
</feature>
<reference evidence="4" key="1">
    <citation type="journal article" date="2023" name="Commun. Biol.">
        <title>Genome analysis of Parmales, the sister group of diatoms, reveals the evolutionary specialization of diatoms from phago-mixotrophs to photoautotrophs.</title>
        <authorList>
            <person name="Ban H."/>
            <person name="Sato S."/>
            <person name="Yoshikawa S."/>
            <person name="Yamada K."/>
            <person name="Nakamura Y."/>
            <person name="Ichinomiya M."/>
            <person name="Sato N."/>
            <person name="Blanc-Mathieu R."/>
            <person name="Endo H."/>
            <person name="Kuwata A."/>
            <person name="Ogata H."/>
        </authorList>
    </citation>
    <scope>NUCLEOTIDE SEQUENCE [LARGE SCALE GENOMIC DNA]</scope>
</reference>
<proteinExistence type="predicted"/>
<feature type="transmembrane region" description="Helical" evidence="1">
    <location>
        <begin position="310"/>
        <end position="330"/>
    </location>
</feature>
<keyword evidence="1" id="KW-0812">Transmembrane</keyword>
<name>A0A9W7AN01_9STRA</name>
<protein>
    <recommendedName>
        <fullName evidence="2">START domain-containing protein</fullName>
    </recommendedName>
</protein>
<comment type="caution">
    <text evidence="3">The sequence shown here is derived from an EMBL/GenBank/DDBJ whole genome shotgun (WGS) entry which is preliminary data.</text>
</comment>
<sequence>MASTFSAVEAGVAGFFSYTSFSPSLSVLSAGHDPKHPTRLSSGCLHSKLPRRSSSAAGEVSSCACGKGKFQDPRNPQPDTPEGKCEDCMNLNLPKGVKCKDTVGLTLATLPLKDGYWRSFKEVQKATADDKHWSKRLKTKAKILTSFYQIVSKLPSTLAVQYPDFYRGFTTAISSVFNFNAIGLVSVGCFLPRSMYSFYGSFLTTTITPIVLSLILLLVTIKQKRNLDPYEANQLTSSHFSLFYGFTYLISASTSTMAFTTFFCTTYGDDKTEYFIADRGIDCNSDSHKNFKLLSIFMILPFQKTEENTLAQISTVSIFLTLLAGILIILKESLSKEFSTQLGALLVIVNTLVFAFVGAGVLFKPIFKIIAKCNEKHIHDAPLKNIRPEVAYSVDLFIQYVRRLTESDASEAGWKPLDVKDWSGKKKKVKEWLDATKAKAEWRCADGDGPLDQARVKFVVDADAETVASEIDGINEHHNMNVGSLVYVVAQGKDWRQVYRAIRLPWHLRQRDLVYTEHTRREQGGDIIVCSRSSKGLNESTNELSIKAGRLRADLRFACFRLRPIEGSKTEITYLVDIDLGGSFVIGYLHKHMAQNYLKGVVDMRRKFAEASKRVGVVSEPPPPLPIFPKALAAAANPMFAGSRNTDSSVEDRLNIEMGRMIKKKAGKADDDEDDIVVL</sequence>
<feature type="transmembrane region" description="Helical" evidence="1">
    <location>
        <begin position="342"/>
        <end position="363"/>
    </location>
</feature>
<dbReference type="InterPro" id="IPR002913">
    <property type="entry name" value="START_lipid-bd_dom"/>
</dbReference>
<feature type="transmembrane region" description="Helical" evidence="1">
    <location>
        <begin position="242"/>
        <end position="263"/>
    </location>
</feature>
<dbReference type="SUPFAM" id="SSF55961">
    <property type="entry name" value="Bet v1-like"/>
    <property type="match status" value="1"/>
</dbReference>
<evidence type="ECO:0000313" key="3">
    <source>
        <dbReference type="EMBL" id="GMH74111.1"/>
    </source>
</evidence>
<dbReference type="Pfam" id="PF01852">
    <property type="entry name" value="START"/>
    <property type="match status" value="1"/>
</dbReference>
<dbReference type="EMBL" id="BLQM01000192">
    <property type="protein sequence ID" value="GMH74111.1"/>
    <property type="molecule type" value="Genomic_DNA"/>
</dbReference>
<keyword evidence="1" id="KW-1133">Transmembrane helix</keyword>
<dbReference type="AlphaFoldDB" id="A0A9W7AN01"/>
<feature type="domain" description="START" evidence="2">
    <location>
        <begin position="450"/>
        <end position="609"/>
    </location>
</feature>
<accession>A0A9W7AN01</accession>
<dbReference type="Gene3D" id="3.30.530.20">
    <property type="match status" value="1"/>
</dbReference>
<evidence type="ECO:0000313" key="4">
    <source>
        <dbReference type="Proteomes" id="UP001162640"/>
    </source>
</evidence>
<dbReference type="GO" id="GO:0008289">
    <property type="term" value="F:lipid binding"/>
    <property type="evidence" value="ECO:0007669"/>
    <property type="project" value="InterPro"/>
</dbReference>
<dbReference type="InterPro" id="IPR023393">
    <property type="entry name" value="START-like_dom_sf"/>
</dbReference>
<evidence type="ECO:0000259" key="2">
    <source>
        <dbReference type="Pfam" id="PF01852"/>
    </source>
</evidence>
<organism evidence="3 4">
    <name type="scientific">Triparma laevis f. inornata</name>
    <dbReference type="NCBI Taxonomy" id="1714386"/>
    <lineage>
        <taxon>Eukaryota</taxon>
        <taxon>Sar</taxon>
        <taxon>Stramenopiles</taxon>
        <taxon>Ochrophyta</taxon>
        <taxon>Bolidophyceae</taxon>
        <taxon>Parmales</taxon>
        <taxon>Triparmaceae</taxon>
        <taxon>Triparma</taxon>
    </lineage>
</organism>
<gene>
    <name evidence="3" type="ORF">TL16_g06373</name>
</gene>
<dbReference type="Proteomes" id="UP001162640">
    <property type="component" value="Unassembled WGS sequence"/>
</dbReference>
<evidence type="ECO:0000256" key="1">
    <source>
        <dbReference type="SAM" id="Phobius"/>
    </source>
</evidence>